<keyword evidence="2" id="KW-1133">Transmembrane helix</keyword>
<proteinExistence type="predicted"/>
<feature type="transmembrane region" description="Helical" evidence="2">
    <location>
        <begin position="192"/>
        <end position="209"/>
    </location>
</feature>
<gene>
    <name evidence="3" type="ORF">ACFQV2_28130</name>
</gene>
<evidence type="ECO:0000256" key="2">
    <source>
        <dbReference type="SAM" id="Phobius"/>
    </source>
</evidence>
<feature type="compositionally biased region" description="Basic residues" evidence="1">
    <location>
        <begin position="55"/>
        <end position="70"/>
    </location>
</feature>
<feature type="region of interest" description="Disordered" evidence="1">
    <location>
        <begin position="1"/>
        <end position="93"/>
    </location>
</feature>
<reference evidence="4" key="1">
    <citation type="journal article" date="2019" name="Int. J. Syst. Evol. Microbiol.">
        <title>The Global Catalogue of Microorganisms (GCM) 10K type strain sequencing project: providing services to taxonomists for standard genome sequencing and annotation.</title>
        <authorList>
            <consortium name="The Broad Institute Genomics Platform"/>
            <consortium name="The Broad Institute Genome Sequencing Center for Infectious Disease"/>
            <person name="Wu L."/>
            <person name="Ma J."/>
        </authorList>
    </citation>
    <scope>NUCLEOTIDE SEQUENCE [LARGE SCALE GENOMIC DNA]</scope>
    <source>
        <strain evidence="4">JCM 17695</strain>
    </source>
</reference>
<keyword evidence="2" id="KW-0472">Membrane</keyword>
<feature type="transmembrane region" description="Helical" evidence="2">
    <location>
        <begin position="215"/>
        <end position="235"/>
    </location>
</feature>
<accession>A0ABW2TSL4</accession>
<evidence type="ECO:0000256" key="1">
    <source>
        <dbReference type="SAM" id="MobiDB-lite"/>
    </source>
</evidence>
<keyword evidence="4" id="KW-1185">Reference proteome</keyword>
<keyword evidence="2" id="KW-0812">Transmembrane</keyword>
<sequence>MNAPHGTPDDDPFATGGHGRFLDGGIAPPSSAPPRPTTSRRPSAPSPSATTANPRPRRSRRRARARRRSRASSAGCSAADHPPGRCPAPGPAGRLPRVDGGLLDAWAQWWAGKDTKDLTLAGVRLLWWGRGGKLLQFAGGLTVAIDLIGEARLRLWLDAARARSADALSRFRELPQVLADVHAARLARYRRFVTPLWFAITALCVWWLLDTAGPGWPIYSWVVAVAAALGTVLTFRDRPGGPR</sequence>
<organism evidence="3 4">
    <name type="scientific">Actinokineospora soli</name>
    <dbReference type="NCBI Taxonomy" id="1048753"/>
    <lineage>
        <taxon>Bacteria</taxon>
        <taxon>Bacillati</taxon>
        <taxon>Actinomycetota</taxon>
        <taxon>Actinomycetes</taxon>
        <taxon>Pseudonocardiales</taxon>
        <taxon>Pseudonocardiaceae</taxon>
        <taxon>Actinokineospora</taxon>
    </lineage>
</organism>
<evidence type="ECO:0000313" key="4">
    <source>
        <dbReference type="Proteomes" id="UP001596512"/>
    </source>
</evidence>
<feature type="compositionally biased region" description="Low complexity" evidence="1">
    <location>
        <begin position="37"/>
        <end position="54"/>
    </location>
</feature>
<dbReference type="EMBL" id="JBHTEY010000004">
    <property type="protein sequence ID" value="MFC7616749.1"/>
    <property type="molecule type" value="Genomic_DNA"/>
</dbReference>
<protein>
    <submittedName>
        <fullName evidence="3">Uncharacterized protein</fullName>
    </submittedName>
</protein>
<evidence type="ECO:0000313" key="3">
    <source>
        <dbReference type="EMBL" id="MFC7616749.1"/>
    </source>
</evidence>
<comment type="caution">
    <text evidence="3">The sequence shown here is derived from an EMBL/GenBank/DDBJ whole genome shotgun (WGS) entry which is preliminary data.</text>
</comment>
<name>A0ABW2TSL4_9PSEU</name>
<dbReference type="Proteomes" id="UP001596512">
    <property type="component" value="Unassembled WGS sequence"/>
</dbReference>